<keyword evidence="4 9" id="KW-0997">Cell inner membrane</keyword>
<evidence type="ECO:0000313" key="12">
    <source>
        <dbReference type="Proteomes" id="UP001158049"/>
    </source>
</evidence>
<accession>A0ABY1QS97</accession>
<dbReference type="PANTHER" id="PTHR35011">
    <property type="entry name" value="2,3-DIKETO-L-GULONATE TRAP TRANSPORTER SMALL PERMEASE PROTEIN YIAM"/>
    <property type="match status" value="1"/>
</dbReference>
<evidence type="ECO:0000256" key="5">
    <source>
        <dbReference type="ARBA" id="ARBA00022692"/>
    </source>
</evidence>
<dbReference type="RefSeq" id="WP_283445160.1">
    <property type="nucleotide sequence ID" value="NZ_FXUL01000029.1"/>
</dbReference>
<evidence type="ECO:0000259" key="10">
    <source>
        <dbReference type="Pfam" id="PF04290"/>
    </source>
</evidence>
<feature type="transmembrane region" description="Helical" evidence="9">
    <location>
        <begin position="12"/>
        <end position="36"/>
    </location>
</feature>
<keyword evidence="7 9" id="KW-0472">Membrane</keyword>
<evidence type="ECO:0000256" key="6">
    <source>
        <dbReference type="ARBA" id="ARBA00022989"/>
    </source>
</evidence>
<evidence type="ECO:0000256" key="1">
    <source>
        <dbReference type="ARBA" id="ARBA00004429"/>
    </source>
</evidence>
<comment type="caution">
    <text evidence="11">The sequence shown here is derived from an EMBL/GenBank/DDBJ whole genome shotgun (WGS) entry which is preliminary data.</text>
</comment>
<name>A0ABY1QS97_9BURK</name>
<organism evidence="11 12">
    <name type="scientific">Noviherbaspirillum suwonense</name>
    <dbReference type="NCBI Taxonomy" id="1224511"/>
    <lineage>
        <taxon>Bacteria</taxon>
        <taxon>Pseudomonadati</taxon>
        <taxon>Pseudomonadota</taxon>
        <taxon>Betaproteobacteria</taxon>
        <taxon>Burkholderiales</taxon>
        <taxon>Oxalobacteraceae</taxon>
        <taxon>Noviherbaspirillum</taxon>
    </lineage>
</organism>
<keyword evidence="3" id="KW-1003">Cell membrane</keyword>
<feature type="domain" description="Tripartite ATP-independent periplasmic transporters DctQ component" evidence="10">
    <location>
        <begin position="28"/>
        <end position="154"/>
    </location>
</feature>
<evidence type="ECO:0000256" key="2">
    <source>
        <dbReference type="ARBA" id="ARBA00022448"/>
    </source>
</evidence>
<dbReference type="PANTHER" id="PTHR35011:SF2">
    <property type="entry name" value="2,3-DIKETO-L-GULONATE TRAP TRANSPORTER SMALL PERMEASE PROTEIN YIAM"/>
    <property type="match status" value="1"/>
</dbReference>
<dbReference type="Proteomes" id="UP001158049">
    <property type="component" value="Unassembled WGS sequence"/>
</dbReference>
<comment type="subunit">
    <text evidence="9">The complex comprises the extracytoplasmic solute receptor protein and the two transmembrane proteins.</text>
</comment>
<dbReference type="InterPro" id="IPR055348">
    <property type="entry name" value="DctQ"/>
</dbReference>
<evidence type="ECO:0000256" key="9">
    <source>
        <dbReference type="RuleBase" id="RU369079"/>
    </source>
</evidence>
<evidence type="ECO:0000256" key="4">
    <source>
        <dbReference type="ARBA" id="ARBA00022519"/>
    </source>
</evidence>
<comment type="similarity">
    <text evidence="8 9">Belongs to the TRAP transporter small permease family.</text>
</comment>
<evidence type="ECO:0000256" key="8">
    <source>
        <dbReference type="ARBA" id="ARBA00038436"/>
    </source>
</evidence>
<dbReference type="InterPro" id="IPR007387">
    <property type="entry name" value="TRAP_DctQ"/>
</dbReference>
<dbReference type="EMBL" id="FXUL01000029">
    <property type="protein sequence ID" value="SMP78763.1"/>
    <property type="molecule type" value="Genomic_DNA"/>
</dbReference>
<dbReference type="Pfam" id="PF04290">
    <property type="entry name" value="DctQ"/>
    <property type="match status" value="1"/>
</dbReference>
<comment type="subcellular location">
    <subcellularLocation>
        <location evidence="1 9">Cell inner membrane</location>
        <topology evidence="1 9">Multi-pass membrane protein</topology>
    </subcellularLocation>
</comment>
<evidence type="ECO:0000256" key="7">
    <source>
        <dbReference type="ARBA" id="ARBA00023136"/>
    </source>
</evidence>
<keyword evidence="5 9" id="KW-0812">Transmembrane</keyword>
<keyword evidence="12" id="KW-1185">Reference proteome</keyword>
<evidence type="ECO:0000313" key="11">
    <source>
        <dbReference type="EMBL" id="SMP78763.1"/>
    </source>
</evidence>
<feature type="transmembrane region" description="Helical" evidence="9">
    <location>
        <begin position="56"/>
        <end position="78"/>
    </location>
</feature>
<evidence type="ECO:0000256" key="3">
    <source>
        <dbReference type="ARBA" id="ARBA00022475"/>
    </source>
</evidence>
<comment type="function">
    <text evidence="9">Part of the tripartite ATP-independent periplasmic (TRAP) transport system.</text>
</comment>
<protein>
    <recommendedName>
        <fullName evidence="9">TRAP transporter small permease protein</fullName>
    </recommendedName>
</protein>
<keyword evidence="6 9" id="KW-1133">Transmembrane helix</keyword>
<gene>
    <name evidence="11" type="ORF">SAMN06295970_12957</name>
</gene>
<feature type="transmembrane region" description="Helical" evidence="9">
    <location>
        <begin position="90"/>
        <end position="111"/>
    </location>
</feature>
<keyword evidence="2 9" id="KW-0813">Transport</keyword>
<feature type="transmembrane region" description="Helical" evidence="9">
    <location>
        <begin position="131"/>
        <end position="153"/>
    </location>
</feature>
<reference evidence="11 12" key="1">
    <citation type="submission" date="2017-05" db="EMBL/GenBank/DDBJ databases">
        <authorList>
            <person name="Varghese N."/>
            <person name="Submissions S."/>
        </authorList>
    </citation>
    <scope>NUCLEOTIDE SEQUENCE [LARGE SCALE GENOMIC DNA]</scope>
    <source>
        <strain evidence="11 12">DSM 26001</strain>
    </source>
</reference>
<sequence length="164" mass="18400">MKNAFLKFEHGLNLVSLTIAGLMLLAAVVMGMTQVVMRFVLEQPSEWSEVLVRFSLIWMVFMGIPAAFRLGSMVSVDLMHRKSGPRFQRVLDFLIMTASLVLLAFIAWYGWDYALRGRVQTIIGMESFSMFWAYLALPVGAVCAMVGAIGNFLDPRHTELETAT</sequence>
<proteinExistence type="inferred from homology"/>